<dbReference type="Pfam" id="PF00805">
    <property type="entry name" value="Pentapeptide"/>
    <property type="match status" value="4"/>
</dbReference>
<proteinExistence type="predicted"/>
<evidence type="ECO:0000256" key="2">
    <source>
        <dbReference type="ARBA" id="ARBA00022692"/>
    </source>
</evidence>
<reference evidence="8 9" key="1">
    <citation type="submission" date="2018-06" db="EMBL/GenBank/DDBJ databases">
        <title>Comparative genomics of Brasilonema spp. strains.</title>
        <authorList>
            <person name="Alvarenga D.O."/>
            <person name="Fiore M.F."/>
            <person name="Varani A.M."/>
        </authorList>
    </citation>
    <scope>NUCLEOTIDE SEQUENCE [LARGE SCALE GENOMIC DNA]</scope>
    <source>
        <strain evidence="8 9">CENA114</strain>
    </source>
</reference>
<evidence type="ECO:0000256" key="4">
    <source>
        <dbReference type="ARBA" id="ARBA00023136"/>
    </source>
</evidence>
<dbReference type="Pfam" id="PF06271">
    <property type="entry name" value="RDD"/>
    <property type="match status" value="1"/>
</dbReference>
<sequence>MATPSVKTSDQSSRSKEPTKTNSLPLATRRIAAWAVEITLVVASGLVPFGIGAYANSRSDLDRVPLNPLLVQTERAIASPLALPISYGTRNVASPTNLLWTIALLAPLTVSGAQLYLLAKTGATPAKHRFGIKVVNAEGKPPGFKAVLVREGLGRWGLPMSVAYFLWRNSFLFPSLGGFASLAVIMLVLEAKGLPWQQDRRALHNTLAGTYTVDDSTPLTVQSQGDGQGSQSFESEKDEEDAIASIVITQELPRQQSNQQQGIPQNPNYTVVGVAFLCMSAALAILVGTQIYVQILRNQRVTEQSNNQQFLALIKDLNPNSTATNNQRQKAILAMGTLNDAQSTQYLVDLLSKETDPILLQTIQQALVNVGSNAIPNLKRMNQFLTGELEPVKGSKALPPEVLEKQLQANQYAISKILAVYNGQTNGLDLSNVSLSQNGSEQSYFNLVLDKKDLWGIKFKSANLSFGSFKGSRFRGVGEDGRWDTYDDWIADLSQARMRQANLTEANLSRVLMVRTDLSRAILNKANLSNARLTAANLSSAQLEGADLEGAVLENVSLTGADLSDAQLKDADLYAARLGRVIAVGTQFSFGNLTKTDWQGADLTGAYFDHANLKDANLNATRLTKAILRSANMENANLRNADLSFADLQGANLAGADFQGAILTSSKQNQTEQFVQTPALGVQSAVVEGVDFSKVKNLDPKQIAYICTQGGIHPRCP</sequence>
<feature type="domain" description="RDD" evidence="7">
    <location>
        <begin position="25"/>
        <end position="205"/>
    </location>
</feature>
<evidence type="ECO:0000259" key="7">
    <source>
        <dbReference type="Pfam" id="PF06271"/>
    </source>
</evidence>
<dbReference type="SUPFAM" id="SSF141571">
    <property type="entry name" value="Pentapeptide repeat-like"/>
    <property type="match status" value="2"/>
</dbReference>
<gene>
    <name evidence="8" type="ORF">DP114_22845</name>
</gene>
<dbReference type="EMBL" id="CP030118">
    <property type="protein sequence ID" value="QDL10355.1"/>
    <property type="molecule type" value="Genomic_DNA"/>
</dbReference>
<accession>A0A856MG74</accession>
<feature type="compositionally biased region" description="Polar residues" evidence="5">
    <location>
        <begin position="1"/>
        <end position="12"/>
    </location>
</feature>
<feature type="transmembrane region" description="Helical" evidence="6">
    <location>
        <begin position="269"/>
        <end position="293"/>
    </location>
</feature>
<keyword evidence="4 6" id="KW-0472">Membrane</keyword>
<protein>
    <submittedName>
        <fullName evidence="8">Low-complexity protein</fullName>
    </submittedName>
</protein>
<dbReference type="Proteomes" id="UP000503129">
    <property type="component" value="Chromosome"/>
</dbReference>
<feature type="transmembrane region" description="Helical" evidence="6">
    <location>
        <begin position="98"/>
        <end position="119"/>
    </location>
</feature>
<evidence type="ECO:0000313" key="9">
    <source>
        <dbReference type="Proteomes" id="UP000503129"/>
    </source>
</evidence>
<keyword evidence="3 6" id="KW-1133">Transmembrane helix</keyword>
<evidence type="ECO:0000256" key="1">
    <source>
        <dbReference type="ARBA" id="ARBA00004141"/>
    </source>
</evidence>
<dbReference type="AlphaFoldDB" id="A0A856MG74"/>
<dbReference type="InterPro" id="IPR010432">
    <property type="entry name" value="RDD"/>
</dbReference>
<dbReference type="PANTHER" id="PTHR14136:SF17">
    <property type="entry name" value="BTB_POZ DOMAIN-CONTAINING PROTEIN KCTD9"/>
    <property type="match status" value="1"/>
</dbReference>
<evidence type="ECO:0000256" key="3">
    <source>
        <dbReference type="ARBA" id="ARBA00022989"/>
    </source>
</evidence>
<dbReference type="KEGG" id="bsen:DP114_22845"/>
<dbReference type="GO" id="GO:0016020">
    <property type="term" value="C:membrane"/>
    <property type="evidence" value="ECO:0007669"/>
    <property type="project" value="UniProtKB-SubCell"/>
</dbReference>
<evidence type="ECO:0000256" key="5">
    <source>
        <dbReference type="SAM" id="MobiDB-lite"/>
    </source>
</evidence>
<evidence type="ECO:0000313" key="8">
    <source>
        <dbReference type="EMBL" id="QDL10355.1"/>
    </source>
</evidence>
<name>A0A856MG74_9CYAN</name>
<organism evidence="8 9">
    <name type="scientific">Brasilonema sennae CENA114</name>
    <dbReference type="NCBI Taxonomy" id="415709"/>
    <lineage>
        <taxon>Bacteria</taxon>
        <taxon>Bacillati</taxon>
        <taxon>Cyanobacteriota</taxon>
        <taxon>Cyanophyceae</taxon>
        <taxon>Nostocales</taxon>
        <taxon>Scytonemataceae</taxon>
        <taxon>Brasilonema</taxon>
        <taxon>Bromeliae group (in: Brasilonema)</taxon>
    </lineage>
</organism>
<feature type="transmembrane region" description="Helical" evidence="6">
    <location>
        <begin position="31"/>
        <end position="55"/>
    </location>
</feature>
<dbReference type="Gene3D" id="2.160.20.80">
    <property type="entry name" value="E3 ubiquitin-protein ligase SopA"/>
    <property type="match status" value="2"/>
</dbReference>
<feature type="transmembrane region" description="Helical" evidence="6">
    <location>
        <begin position="171"/>
        <end position="191"/>
    </location>
</feature>
<keyword evidence="9" id="KW-1185">Reference proteome</keyword>
<dbReference type="PANTHER" id="PTHR14136">
    <property type="entry name" value="BTB_POZ DOMAIN-CONTAINING PROTEIN KCTD9"/>
    <property type="match status" value="1"/>
</dbReference>
<evidence type="ECO:0000256" key="6">
    <source>
        <dbReference type="SAM" id="Phobius"/>
    </source>
</evidence>
<dbReference type="InterPro" id="IPR001646">
    <property type="entry name" value="5peptide_repeat"/>
</dbReference>
<dbReference type="InterPro" id="IPR051082">
    <property type="entry name" value="Pentapeptide-BTB/POZ_domain"/>
</dbReference>
<dbReference type="RefSeq" id="WP_171977186.1">
    <property type="nucleotide sequence ID" value="NZ_CAWOXK010000001.1"/>
</dbReference>
<feature type="region of interest" description="Disordered" evidence="5">
    <location>
        <begin position="1"/>
        <end position="22"/>
    </location>
</feature>
<keyword evidence="2 6" id="KW-0812">Transmembrane</keyword>
<comment type="subcellular location">
    <subcellularLocation>
        <location evidence="1">Membrane</location>
        <topology evidence="1">Multi-pass membrane protein</topology>
    </subcellularLocation>
</comment>